<dbReference type="RefSeq" id="WP_010859169.1">
    <property type="nucleotide sequence ID" value="NZ_KB933398.1"/>
</dbReference>
<dbReference type="AlphaFoldDB" id="R7ZEW7"/>
<feature type="transmembrane region" description="Helical" evidence="13">
    <location>
        <begin position="179"/>
        <end position="198"/>
    </location>
</feature>
<dbReference type="HOGENOM" id="CLU_036879_0_2_9"/>
<dbReference type="InterPro" id="IPR050045">
    <property type="entry name" value="Opp2B"/>
</dbReference>
<dbReference type="Proteomes" id="UP000013911">
    <property type="component" value="Unassembled WGS sequence"/>
</dbReference>
<dbReference type="PROSITE" id="PS50928">
    <property type="entry name" value="ABC_TM1"/>
    <property type="match status" value="1"/>
</dbReference>
<evidence type="ECO:0000313" key="16">
    <source>
        <dbReference type="Proteomes" id="UP000013911"/>
    </source>
</evidence>
<comment type="similarity">
    <text evidence="10">Belongs to the binding-protein-dependent transport system permease family. OppBC subfamily.</text>
</comment>
<evidence type="ECO:0000256" key="2">
    <source>
        <dbReference type="ARBA" id="ARBA00022448"/>
    </source>
</evidence>
<dbReference type="CDD" id="cd06261">
    <property type="entry name" value="TM_PBP2"/>
    <property type="match status" value="1"/>
</dbReference>
<keyword evidence="4" id="KW-0533">Nickel</keyword>
<accession>R7ZEW7</accession>
<dbReference type="eggNOG" id="COG0601">
    <property type="taxonomic scope" value="Bacteria"/>
</dbReference>
<feature type="transmembrane region" description="Helical" evidence="13">
    <location>
        <begin position="12"/>
        <end position="34"/>
    </location>
</feature>
<dbReference type="SUPFAM" id="SSF161098">
    <property type="entry name" value="MetI-like"/>
    <property type="match status" value="1"/>
</dbReference>
<dbReference type="GO" id="GO:0005886">
    <property type="term" value="C:plasma membrane"/>
    <property type="evidence" value="ECO:0007669"/>
    <property type="project" value="UniProtKB-SubCell"/>
</dbReference>
<gene>
    <name evidence="15" type="ORF">H131_11108</name>
</gene>
<dbReference type="Gene3D" id="1.10.3720.10">
    <property type="entry name" value="MetI-like"/>
    <property type="match status" value="1"/>
</dbReference>
<name>R7ZEW7_LYSSH</name>
<comment type="caution">
    <text evidence="15">The sequence shown here is derived from an EMBL/GenBank/DDBJ whole genome shotgun (WGS) entry which is preliminary data.</text>
</comment>
<keyword evidence="9 13" id="KW-0472">Membrane</keyword>
<dbReference type="EMBL" id="AQPX01000017">
    <property type="protein sequence ID" value="EON72685.1"/>
    <property type="molecule type" value="Genomic_DNA"/>
</dbReference>
<organism evidence="15 16">
    <name type="scientific">Lysinibacillus sphaericus OT4b.31</name>
    <dbReference type="NCBI Taxonomy" id="1285586"/>
    <lineage>
        <taxon>Bacteria</taxon>
        <taxon>Bacillati</taxon>
        <taxon>Bacillota</taxon>
        <taxon>Bacilli</taxon>
        <taxon>Bacillales</taxon>
        <taxon>Bacillaceae</taxon>
        <taxon>Lysinibacillus</taxon>
    </lineage>
</organism>
<keyword evidence="7" id="KW-0406">Ion transport</keyword>
<evidence type="ECO:0000256" key="5">
    <source>
        <dbReference type="ARBA" id="ARBA00022692"/>
    </source>
</evidence>
<keyword evidence="2 13" id="KW-0813">Transport</keyword>
<dbReference type="PANTHER" id="PTHR43163:SF6">
    <property type="entry name" value="DIPEPTIDE TRANSPORT SYSTEM PERMEASE PROTEIN DPPB-RELATED"/>
    <property type="match status" value="1"/>
</dbReference>
<keyword evidence="3" id="KW-1003">Cell membrane</keyword>
<evidence type="ECO:0000256" key="10">
    <source>
        <dbReference type="ARBA" id="ARBA00024202"/>
    </source>
</evidence>
<dbReference type="PANTHER" id="PTHR43163">
    <property type="entry name" value="DIPEPTIDE TRANSPORT SYSTEM PERMEASE PROTEIN DPPB-RELATED"/>
    <property type="match status" value="1"/>
</dbReference>
<dbReference type="NCBIfam" id="NF045470">
    <property type="entry name" value="Opp2B"/>
    <property type="match status" value="1"/>
</dbReference>
<evidence type="ECO:0000256" key="6">
    <source>
        <dbReference type="ARBA" id="ARBA00022989"/>
    </source>
</evidence>
<protein>
    <recommendedName>
        <fullName evidence="12">Nickel import system permease protein NikB</fullName>
    </recommendedName>
</protein>
<keyword evidence="6 13" id="KW-1133">Transmembrane helix</keyword>
<sequence>MKKLYESTWLFCLKRIITLPFVLVGVSLITFIFVRFVPVEPAEVILRLSRIAPTPEAIQALREELGTDKPLLIQYFIWLKGVLQFDFGTSFVSKLPVGQEIFAKLPATIELAFAAFALIICCSIPLGVICALYKNSIVDKLIGFLSIISVSIPTFWLGFLLLYIFSLKLGFFPSNGKGSLSHIVLPAVALALPVIGLFTQSIRTSVIDELQKPYVHYAQLRGLKKHIILSRHVLKNAAIPVTTMLGMTLGNLLGGAVIVEQVFSWPGLGRYLIESIINRDYPVVQSYVLIIAIIYVVANLCTDILQRVLDPRSAIMERRG</sequence>
<dbReference type="InterPro" id="IPR045621">
    <property type="entry name" value="BPD_transp_1_N"/>
</dbReference>
<feature type="transmembrane region" description="Helical" evidence="13">
    <location>
        <begin position="144"/>
        <end position="167"/>
    </location>
</feature>
<feature type="domain" description="ABC transmembrane type-1" evidence="14">
    <location>
        <begin position="105"/>
        <end position="306"/>
    </location>
</feature>
<comment type="subcellular location">
    <subcellularLocation>
        <location evidence="1 13">Cell membrane</location>
        <topology evidence="1 13">Multi-pass membrane protein</topology>
    </subcellularLocation>
</comment>
<proteinExistence type="inferred from homology"/>
<evidence type="ECO:0000259" key="14">
    <source>
        <dbReference type="PROSITE" id="PS50928"/>
    </source>
</evidence>
<evidence type="ECO:0000256" key="4">
    <source>
        <dbReference type="ARBA" id="ARBA00022596"/>
    </source>
</evidence>
<dbReference type="Pfam" id="PF00528">
    <property type="entry name" value="BPD_transp_1"/>
    <property type="match status" value="1"/>
</dbReference>
<evidence type="ECO:0000256" key="3">
    <source>
        <dbReference type="ARBA" id="ARBA00022475"/>
    </source>
</evidence>
<feature type="transmembrane region" description="Helical" evidence="13">
    <location>
        <begin position="237"/>
        <end position="259"/>
    </location>
</feature>
<evidence type="ECO:0000256" key="8">
    <source>
        <dbReference type="ARBA" id="ARBA00023112"/>
    </source>
</evidence>
<evidence type="ECO:0000256" key="9">
    <source>
        <dbReference type="ARBA" id="ARBA00023136"/>
    </source>
</evidence>
<feature type="transmembrane region" description="Helical" evidence="13">
    <location>
        <begin position="111"/>
        <end position="132"/>
    </location>
</feature>
<dbReference type="PATRIC" id="fig|1285586.5.peg.2251"/>
<evidence type="ECO:0000256" key="7">
    <source>
        <dbReference type="ARBA" id="ARBA00023065"/>
    </source>
</evidence>
<reference evidence="15 16" key="1">
    <citation type="submission" date="2013-04" db="EMBL/GenBank/DDBJ databases">
        <title>Draft genome of the heavy metal tolerant bacterium Lysinibacillus sphaericus strain OT4b.31.</title>
        <authorList>
            <person name="Pena-Montenegro T.D."/>
            <person name="Dussan J."/>
        </authorList>
    </citation>
    <scope>NUCLEOTIDE SEQUENCE [LARGE SCALE GENOMIC DNA]</scope>
    <source>
        <strain evidence="15 16">OT4b.31</strain>
    </source>
</reference>
<evidence type="ECO:0000313" key="15">
    <source>
        <dbReference type="EMBL" id="EON72685.1"/>
    </source>
</evidence>
<keyword evidence="8" id="KW-0921">Nickel transport</keyword>
<feature type="transmembrane region" description="Helical" evidence="13">
    <location>
        <begin position="287"/>
        <end position="309"/>
    </location>
</feature>
<evidence type="ECO:0000256" key="11">
    <source>
        <dbReference type="ARBA" id="ARBA00038669"/>
    </source>
</evidence>
<comment type="subunit">
    <text evidence="11">The complex is composed of two ATP-binding proteins (NikD and NikE), two transmembrane proteins (NikB and NikC) and a solute-binding protein (NikA).</text>
</comment>
<dbReference type="Pfam" id="PF19300">
    <property type="entry name" value="BPD_transp_1_N"/>
    <property type="match status" value="1"/>
</dbReference>
<evidence type="ECO:0000256" key="12">
    <source>
        <dbReference type="ARBA" id="ARBA00044774"/>
    </source>
</evidence>
<dbReference type="GO" id="GO:0015099">
    <property type="term" value="F:nickel cation transmembrane transporter activity"/>
    <property type="evidence" value="ECO:0007669"/>
    <property type="project" value="InterPro"/>
</dbReference>
<keyword evidence="5 13" id="KW-0812">Transmembrane</keyword>
<dbReference type="InterPro" id="IPR000515">
    <property type="entry name" value="MetI-like"/>
</dbReference>
<dbReference type="InterPro" id="IPR035906">
    <property type="entry name" value="MetI-like_sf"/>
</dbReference>
<evidence type="ECO:0000256" key="13">
    <source>
        <dbReference type="RuleBase" id="RU363032"/>
    </source>
</evidence>
<evidence type="ECO:0000256" key="1">
    <source>
        <dbReference type="ARBA" id="ARBA00004651"/>
    </source>
</evidence>